<reference evidence="5" key="1">
    <citation type="submission" date="2016-08" db="EMBL/GenBank/DDBJ databases">
        <authorList>
            <person name="Merda D."/>
            <person name="Briand M."/>
            <person name="Taghouti G."/>
            <person name="Carrere S."/>
            <person name="Gouzy J."/>
            <person name="Portier P."/>
            <person name="Jacques M.-A."/>
            <person name="Fischer-Le Saux M."/>
        </authorList>
    </citation>
    <scope>NUCLEOTIDE SEQUENCE [LARGE SCALE GENOMIC DNA]</scope>
    <source>
        <strain evidence="5">CFBP1156</strain>
    </source>
</reference>
<gene>
    <name evidence="4" type="ORF">XhyaCFBP1156_03255</name>
</gene>
<feature type="domain" description="Peptidase S33 tripeptidyl aminopeptidase-like C-terminal" evidence="3">
    <location>
        <begin position="388"/>
        <end position="478"/>
    </location>
</feature>
<dbReference type="GO" id="GO:0006508">
    <property type="term" value="P:proteolysis"/>
    <property type="evidence" value="ECO:0007669"/>
    <property type="project" value="InterPro"/>
</dbReference>
<dbReference type="InterPro" id="IPR005944">
    <property type="entry name" value="Pro_iminopeptidase"/>
</dbReference>
<dbReference type="GO" id="GO:0004177">
    <property type="term" value="F:aminopeptidase activity"/>
    <property type="evidence" value="ECO:0007669"/>
    <property type="project" value="UniProtKB-EC"/>
</dbReference>
<dbReference type="RefSeq" id="WP_104557952.1">
    <property type="nucleotide sequence ID" value="NZ_CP043476.1"/>
</dbReference>
<evidence type="ECO:0000259" key="3">
    <source>
        <dbReference type="Pfam" id="PF08386"/>
    </source>
</evidence>
<dbReference type="GO" id="GO:0005737">
    <property type="term" value="C:cytoplasm"/>
    <property type="evidence" value="ECO:0007669"/>
    <property type="project" value="InterPro"/>
</dbReference>
<keyword evidence="5" id="KW-1185">Reference proteome</keyword>
<dbReference type="InterPro" id="IPR029058">
    <property type="entry name" value="AB_hydrolase_fold"/>
</dbReference>
<dbReference type="PANTHER" id="PTHR43722">
    <property type="entry name" value="PROLINE IMINOPEPTIDASE"/>
    <property type="match status" value="1"/>
</dbReference>
<dbReference type="Pfam" id="PF00561">
    <property type="entry name" value="Abhydrolase_1"/>
    <property type="match status" value="1"/>
</dbReference>
<evidence type="ECO:0000256" key="1">
    <source>
        <dbReference type="ARBA" id="ARBA00021843"/>
    </source>
</evidence>
<comment type="caution">
    <text evidence="4">The sequence shown here is derived from an EMBL/GenBank/DDBJ whole genome shotgun (WGS) entry which is preliminary data.</text>
</comment>
<dbReference type="SUPFAM" id="SSF53474">
    <property type="entry name" value="alpha/beta-Hydrolases"/>
    <property type="match status" value="1"/>
</dbReference>
<evidence type="ECO:0000259" key="2">
    <source>
        <dbReference type="Pfam" id="PF00561"/>
    </source>
</evidence>
<proteinExistence type="predicted"/>
<protein>
    <recommendedName>
        <fullName evidence="1">Proline iminopeptidase</fullName>
    </recommendedName>
</protein>
<dbReference type="Pfam" id="PF08386">
    <property type="entry name" value="Abhydrolase_4"/>
    <property type="match status" value="1"/>
</dbReference>
<evidence type="ECO:0000313" key="4">
    <source>
        <dbReference type="EMBL" id="PPU99301.1"/>
    </source>
</evidence>
<dbReference type="Gene3D" id="3.40.50.1820">
    <property type="entry name" value="alpha/beta hydrolase"/>
    <property type="match status" value="1"/>
</dbReference>
<dbReference type="PANTHER" id="PTHR43722:SF1">
    <property type="entry name" value="PROLINE IMINOPEPTIDASE"/>
    <property type="match status" value="1"/>
</dbReference>
<organism evidence="4 5">
    <name type="scientific">Xanthomonas hyacinthi</name>
    <dbReference type="NCBI Taxonomy" id="56455"/>
    <lineage>
        <taxon>Bacteria</taxon>
        <taxon>Pseudomonadati</taxon>
        <taxon>Pseudomonadota</taxon>
        <taxon>Gammaproteobacteria</taxon>
        <taxon>Lysobacterales</taxon>
        <taxon>Lysobacteraceae</taxon>
        <taxon>Xanthomonas</taxon>
    </lineage>
</organism>
<sequence>MDIRKLKPYLVGLLLLVLSVRLANHHMLDRPKSNFSDTRSANGDVVVGSLRFSPCELGKNGERPLTEAVCTSITVPENYDRQAGRTIKLFVAMFPSRSLKPSHNPVFFLPGGPGQAASESFLALGDALPRLNEDRDIVLLDARGTGQSEPAQCPSAPQIAKGLTSGDVEVTASATALCRITLGQNSDLTRYGTEDVARDLWELQTQLKVEKSSLVAVSYGTRIAQRFVQEYPSNVEAVVLDSVLPEKAILGSEAEEILKAALDDRLHLCDSDSRCAASSSQASSYINRLFDRDHPVDLGTEAHTLGEMLAFRQLAMRAETAELIPVAAQASSSGDHTIIRASLKEEAHMLEGISWLSYLSTTCNESADAIGSEPDASRSWGIRRMLLAQCKGWPRSAARRDGATINDGTSSVPTLILAGQMDPLTPASYAHQVQEHLKQSHLVVLPLQAHNVIGRACAPSLATTFLNNPTTDSFDTSCVGSYAPPVALLGDN</sequence>
<evidence type="ECO:0000313" key="5">
    <source>
        <dbReference type="Proteomes" id="UP000238261"/>
    </source>
</evidence>
<dbReference type="OrthoDB" id="4510475at2"/>
<dbReference type="AlphaFoldDB" id="A0A2S7F1J1"/>
<accession>A0A2S7F1J1</accession>
<name>A0A2S7F1J1_9XANT</name>
<dbReference type="Proteomes" id="UP000238261">
    <property type="component" value="Unassembled WGS sequence"/>
</dbReference>
<dbReference type="InterPro" id="IPR013595">
    <property type="entry name" value="Pept_S33_TAP-like_C"/>
</dbReference>
<dbReference type="InterPro" id="IPR000073">
    <property type="entry name" value="AB_hydrolase_1"/>
</dbReference>
<feature type="domain" description="AB hydrolase-1" evidence="2">
    <location>
        <begin position="104"/>
        <end position="259"/>
    </location>
</feature>
<dbReference type="EMBL" id="MDEG01000002">
    <property type="protein sequence ID" value="PPU99301.1"/>
    <property type="molecule type" value="Genomic_DNA"/>
</dbReference>